<feature type="transmembrane region" description="Helical" evidence="4">
    <location>
        <begin position="53"/>
        <end position="78"/>
    </location>
</feature>
<organism evidence="5 6">
    <name type="scientific">Bacillus kandeliae</name>
    <dbReference type="NCBI Taxonomy" id="3129297"/>
    <lineage>
        <taxon>Bacteria</taxon>
        <taxon>Bacillati</taxon>
        <taxon>Bacillota</taxon>
        <taxon>Bacilli</taxon>
        <taxon>Bacillales</taxon>
        <taxon>Bacillaceae</taxon>
        <taxon>Bacillus</taxon>
    </lineage>
</organism>
<dbReference type="RefSeq" id="WP_338754675.1">
    <property type="nucleotide sequence ID" value="NZ_CP147404.1"/>
</dbReference>
<dbReference type="PANTHER" id="PTHR37815">
    <property type="entry name" value="UPF0397 PROTEIN BC_2624-RELATED"/>
    <property type="match status" value="1"/>
</dbReference>
<keyword evidence="2 4" id="KW-1133">Transmembrane helix</keyword>
<keyword evidence="6" id="KW-1185">Reference proteome</keyword>
<keyword evidence="3 4" id="KW-0472">Membrane</keyword>
<sequence length="176" mass="18690">MDSTLSSTGAAKAKTRTLVINALFITLTLVATMFINIRLPIMGNGGLIHLGNVPLFIAAFVYGRKTGAIAGAFGMALFDFLSGWAVWAPFTFVIVGAMGYTAGLISEKMSGKRVVVHTLAIVAALIIKVVGYYFAEVILYGNWIQPFGSIPGNVMQVVLAGIIVLPLAGRLKKIAR</sequence>
<evidence type="ECO:0000256" key="3">
    <source>
        <dbReference type="ARBA" id="ARBA00023136"/>
    </source>
</evidence>
<reference evidence="5 6" key="1">
    <citation type="submission" date="2024-02" db="EMBL/GenBank/DDBJ databases">
        <title>Seven novel Bacillus-like species.</title>
        <authorList>
            <person name="Liu G."/>
        </authorList>
    </citation>
    <scope>NUCLEOTIDE SEQUENCE [LARGE SCALE GENOMIC DNA]</scope>
    <source>
        <strain evidence="5 6">FJAT-52991</strain>
    </source>
</reference>
<dbReference type="PANTHER" id="PTHR37815:SF3">
    <property type="entry name" value="UPF0397 PROTEIN SPR0429"/>
    <property type="match status" value="1"/>
</dbReference>
<feature type="transmembrane region" description="Helical" evidence="4">
    <location>
        <begin position="84"/>
        <end position="102"/>
    </location>
</feature>
<evidence type="ECO:0000256" key="2">
    <source>
        <dbReference type="ARBA" id="ARBA00022989"/>
    </source>
</evidence>
<protein>
    <submittedName>
        <fullName evidence="5">ECF transporter S component</fullName>
    </submittedName>
</protein>
<accession>A0ABZ2NC26</accession>
<evidence type="ECO:0000256" key="4">
    <source>
        <dbReference type="SAM" id="Phobius"/>
    </source>
</evidence>
<dbReference type="InterPro" id="IPR009825">
    <property type="entry name" value="ECF_substrate-spec-like"/>
</dbReference>
<gene>
    <name evidence="5" type="ORF">WDJ61_02980</name>
</gene>
<feature type="transmembrane region" description="Helical" evidence="4">
    <location>
        <begin position="154"/>
        <end position="171"/>
    </location>
</feature>
<feature type="transmembrane region" description="Helical" evidence="4">
    <location>
        <begin position="20"/>
        <end position="41"/>
    </location>
</feature>
<dbReference type="Gene3D" id="1.10.1760.20">
    <property type="match status" value="1"/>
</dbReference>
<feature type="transmembrane region" description="Helical" evidence="4">
    <location>
        <begin position="114"/>
        <end position="134"/>
    </location>
</feature>
<name>A0ABZ2NC26_9BACI</name>
<evidence type="ECO:0000313" key="6">
    <source>
        <dbReference type="Proteomes" id="UP001387364"/>
    </source>
</evidence>
<evidence type="ECO:0000313" key="5">
    <source>
        <dbReference type="EMBL" id="WXB94815.1"/>
    </source>
</evidence>
<evidence type="ECO:0000256" key="1">
    <source>
        <dbReference type="ARBA" id="ARBA00022692"/>
    </source>
</evidence>
<proteinExistence type="predicted"/>
<keyword evidence="1 4" id="KW-0812">Transmembrane</keyword>
<dbReference type="Proteomes" id="UP001387364">
    <property type="component" value="Chromosome"/>
</dbReference>
<dbReference type="EMBL" id="CP147404">
    <property type="protein sequence ID" value="WXB94815.1"/>
    <property type="molecule type" value="Genomic_DNA"/>
</dbReference>
<dbReference type="Pfam" id="PF07155">
    <property type="entry name" value="ECF-ribofla_trS"/>
    <property type="match status" value="1"/>
</dbReference>